<sequence length="179" mass="18381">MADPFIGEIRMFAGNFAPQGWAFCDGAILPISDYDALFALIGTTYGGDGQSTFALPDLRGRVPVHQGNLAGNFYALGQQGGSEDVTLTQNQIPAHNHLMGASGAVPPATGTGINVTGAVPYVPASPGAKPKLYVAPGMATPMYAGAVTASGGSQPHNNMAPYLGVHFIISLFGIFPSQS</sequence>
<protein>
    <submittedName>
        <fullName evidence="2">Phage tail protein</fullName>
    </submittedName>
</protein>
<dbReference type="SUPFAM" id="SSF88874">
    <property type="entry name" value="Receptor-binding domain of short tail fibre protein gp12"/>
    <property type="match status" value="1"/>
</dbReference>
<accession>A0A7W2EHD3</accession>
<feature type="domain" description="Phage tail collar" evidence="1">
    <location>
        <begin position="7"/>
        <end position="63"/>
    </location>
</feature>
<dbReference type="Proteomes" id="UP000566711">
    <property type="component" value="Unassembled WGS sequence"/>
</dbReference>
<dbReference type="InterPro" id="IPR011083">
    <property type="entry name" value="Phage_tail_collar_dom"/>
</dbReference>
<name>A0A7W2EHD3_9BURK</name>
<organism evidence="2 3">
    <name type="scientific">Rugamonas fusca</name>
    <dbReference type="NCBI Taxonomy" id="2758568"/>
    <lineage>
        <taxon>Bacteria</taxon>
        <taxon>Pseudomonadati</taxon>
        <taxon>Pseudomonadota</taxon>
        <taxon>Betaproteobacteria</taxon>
        <taxon>Burkholderiales</taxon>
        <taxon>Oxalobacteraceae</taxon>
        <taxon>Telluria group</taxon>
        <taxon>Rugamonas</taxon>
    </lineage>
</organism>
<reference evidence="2 3" key="1">
    <citation type="submission" date="2020-07" db="EMBL/GenBank/DDBJ databases">
        <title>Novel species isolated from subtropical streams in China.</title>
        <authorList>
            <person name="Lu H."/>
        </authorList>
    </citation>
    <scope>NUCLEOTIDE SEQUENCE [LARGE SCALE GENOMIC DNA]</scope>
    <source>
        <strain evidence="2 3">FT3S</strain>
    </source>
</reference>
<dbReference type="Pfam" id="PF07484">
    <property type="entry name" value="Collar"/>
    <property type="match status" value="1"/>
</dbReference>
<dbReference type="Gene3D" id="3.90.1340.10">
    <property type="entry name" value="Phage tail collar domain"/>
    <property type="match status" value="1"/>
</dbReference>
<dbReference type="RefSeq" id="WP_182217461.1">
    <property type="nucleotide sequence ID" value="NZ_JACEZS010000008.1"/>
</dbReference>
<dbReference type="CDD" id="cd22641">
    <property type="entry name" value="C24-like"/>
    <property type="match status" value="1"/>
</dbReference>
<dbReference type="AlphaFoldDB" id="A0A7W2EHD3"/>
<gene>
    <name evidence="2" type="ORF">H3H36_11315</name>
</gene>
<keyword evidence="3" id="KW-1185">Reference proteome</keyword>
<dbReference type="EMBL" id="JACEZS010000008">
    <property type="protein sequence ID" value="MBA5605948.1"/>
    <property type="molecule type" value="Genomic_DNA"/>
</dbReference>
<dbReference type="InterPro" id="IPR037053">
    <property type="entry name" value="Phage_tail_collar_dom_sf"/>
</dbReference>
<comment type="caution">
    <text evidence="2">The sequence shown here is derived from an EMBL/GenBank/DDBJ whole genome shotgun (WGS) entry which is preliminary data.</text>
</comment>
<evidence type="ECO:0000313" key="3">
    <source>
        <dbReference type="Proteomes" id="UP000566711"/>
    </source>
</evidence>
<evidence type="ECO:0000259" key="1">
    <source>
        <dbReference type="Pfam" id="PF07484"/>
    </source>
</evidence>
<evidence type="ECO:0000313" key="2">
    <source>
        <dbReference type="EMBL" id="MBA5605948.1"/>
    </source>
</evidence>
<proteinExistence type="predicted"/>